<evidence type="ECO:0000256" key="1">
    <source>
        <dbReference type="SAM" id="Coils"/>
    </source>
</evidence>
<comment type="caution">
    <text evidence="3">The sequence shown here is derived from an EMBL/GenBank/DDBJ whole genome shotgun (WGS) entry which is preliminary data.</text>
</comment>
<sequence length="625" mass="71807">MCTLPGILRKSLYIIDTLGIHIVSVQFCHCRFLGEDIQLLRYWWYPASPTAPCTAFTLDLLNTFQLLTLQGKISAYDFYLLIEQKKDNAGIGGLQLCYDQFLTCVHQFRHLQMLKRASFRMDPEPVSSTKDGGYAVDCPACPHPRINIPADCETEPELTRLLAEHLENDKALGDGWGHWVPEGPYKSHLDKNANDPENFVQWIMSTSDAQTAIYQRELQALQFAERYANTNFIVLSTLKNNPFVRLVLSYDICCQWSRNFRDRMANFPKSMCLSDEAFDHVTYVIPKFHLYGHGSKCQTTYSLSYIPWSTETDGEDPECCLHARFQKAVSMSARHTALHDEYTTEFNEEDITVWKQMIVDWESDRTKPNPFEETDTYLSMAAVRLELAREEVNEPACAQSNSPNEFLYKGLEIEELQQVVSTSQKEKTTLQAAKLQERRNNLGRRIELCLTPETANLLLPSQLPLSAKLAPMQTREAHIHIAQADDSLLELCHLLRIMAGLVDYKYTQVGFGQGPNTRAHSQITHFKSKITLVAECYRAAYQALLRLDPQGSWITRLRKLEDNDIQWPTRNLDEAGGTHEISWIWWAHTVEWAKSYAHAARWDEEVSLVIEEMRRVAAHLSWKAE</sequence>
<reference evidence="3" key="1">
    <citation type="submission" date="2020-11" db="EMBL/GenBank/DDBJ databases">
        <authorList>
            <consortium name="DOE Joint Genome Institute"/>
            <person name="Ahrendt S."/>
            <person name="Riley R."/>
            <person name="Andreopoulos W."/>
            <person name="Labutti K."/>
            <person name="Pangilinan J."/>
            <person name="Ruiz-Duenas F.J."/>
            <person name="Barrasa J.M."/>
            <person name="Sanchez-Garcia M."/>
            <person name="Camarero S."/>
            <person name="Miyauchi S."/>
            <person name="Serrano A."/>
            <person name="Linde D."/>
            <person name="Babiker R."/>
            <person name="Drula E."/>
            <person name="Ayuso-Fernandez I."/>
            <person name="Pacheco R."/>
            <person name="Padilla G."/>
            <person name="Ferreira P."/>
            <person name="Barriuso J."/>
            <person name="Kellner H."/>
            <person name="Castanera R."/>
            <person name="Alfaro M."/>
            <person name="Ramirez L."/>
            <person name="Pisabarro A.G."/>
            <person name="Kuo A."/>
            <person name="Tritt A."/>
            <person name="Lipzen A."/>
            <person name="He G."/>
            <person name="Yan M."/>
            <person name="Ng V."/>
            <person name="Cullen D."/>
            <person name="Martin F."/>
            <person name="Rosso M.-N."/>
            <person name="Henrissat B."/>
            <person name="Hibbett D."/>
            <person name="Martinez A.T."/>
            <person name="Grigoriev I.V."/>
        </authorList>
    </citation>
    <scope>NUCLEOTIDE SEQUENCE</scope>
    <source>
        <strain evidence="3">ATCC 90797</strain>
    </source>
</reference>
<name>A0A9P5ZV62_PLEER</name>
<dbReference type="InterPro" id="IPR041457">
    <property type="entry name" value="CxC2_KDZ-assoc"/>
</dbReference>
<dbReference type="InterPro" id="IPR040521">
    <property type="entry name" value="KDZ"/>
</dbReference>
<evidence type="ECO:0000313" key="4">
    <source>
        <dbReference type="Proteomes" id="UP000807025"/>
    </source>
</evidence>
<dbReference type="OrthoDB" id="2804062at2759"/>
<keyword evidence="4" id="KW-1185">Reference proteome</keyword>
<organism evidence="3 4">
    <name type="scientific">Pleurotus eryngii</name>
    <name type="common">Boletus of the steppes</name>
    <dbReference type="NCBI Taxonomy" id="5323"/>
    <lineage>
        <taxon>Eukaryota</taxon>
        <taxon>Fungi</taxon>
        <taxon>Dikarya</taxon>
        <taxon>Basidiomycota</taxon>
        <taxon>Agaricomycotina</taxon>
        <taxon>Agaricomycetes</taxon>
        <taxon>Agaricomycetidae</taxon>
        <taxon>Agaricales</taxon>
        <taxon>Pleurotineae</taxon>
        <taxon>Pleurotaceae</taxon>
        <taxon>Pleurotus</taxon>
    </lineage>
</organism>
<dbReference type="Proteomes" id="UP000807025">
    <property type="component" value="Unassembled WGS sequence"/>
</dbReference>
<accession>A0A9P5ZV62</accession>
<evidence type="ECO:0000313" key="3">
    <source>
        <dbReference type="EMBL" id="KAF9494569.1"/>
    </source>
</evidence>
<proteinExistence type="predicted"/>
<gene>
    <name evidence="3" type="ORF">BDN71DRAFT_1431646</name>
</gene>
<dbReference type="Pfam" id="PF18758">
    <property type="entry name" value="KDZ"/>
    <property type="match status" value="1"/>
</dbReference>
<dbReference type="Pfam" id="PF18803">
    <property type="entry name" value="CxC2"/>
    <property type="match status" value="1"/>
</dbReference>
<dbReference type="AlphaFoldDB" id="A0A9P5ZV62"/>
<dbReference type="EMBL" id="MU154571">
    <property type="protein sequence ID" value="KAF9494569.1"/>
    <property type="molecule type" value="Genomic_DNA"/>
</dbReference>
<feature type="coiled-coil region" evidence="1">
    <location>
        <begin position="413"/>
        <end position="445"/>
    </location>
</feature>
<evidence type="ECO:0000259" key="2">
    <source>
        <dbReference type="Pfam" id="PF18803"/>
    </source>
</evidence>
<keyword evidence="1" id="KW-0175">Coiled coil</keyword>
<protein>
    <recommendedName>
        <fullName evidence="2">CxC2-like cysteine cluster KDZ transposase-associated domain-containing protein</fullName>
    </recommendedName>
</protein>
<feature type="domain" description="CxC2-like cysteine cluster KDZ transposase-associated" evidence="2">
    <location>
        <begin position="2"/>
        <end position="90"/>
    </location>
</feature>